<evidence type="ECO:0000256" key="5">
    <source>
        <dbReference type="ARBA" id="ARBA00023244"/>
    </source>
</evidence>
<dbReference type="PANTHER" id="PTHR35330:SF1">
    <property type="entry name" value="SIROHEME BIOSYNTHESIS PROTEIN MET8"/>
    <property type="match status" value="1"/>
</dbReference>
<keyword evidence="3" id="KW-0560">Oxidoreductase</keyword>
<evidence type="ECO:0000313" key="9">
    <source>
        <dbReference type="Proteomes" id="UP000184391"/>
    </source>
</evidence>
<dbReference type="GO" id="GO:0019354">
    <property type="term" value="P:siroheme biosynthetic process"/>
    <property type="evidence" value="ECO:0007669"/>
    <property type="project" value="UniProtKB-UniPathway"/>
</dbReference>
<keyword evidence="5" id="KW-0627">Porphyrin biosynthesis</keyword>
<dbReference type="SUPFAM" id="SSF51735">
    <property type="entry name" value="NAD(P)-binding Rossmann-fold domains"/>
    <property type="match status" value="1"/>
</dbReference>
<evidence type="ECO:0000256" key="3">
    <source>
        <dbReference type="ARBA" id="ARBA00023002"/>
    </source>
</evidence>
<dbReference type="AlphaFoldDB" id="A0A1M7RQK9"/>
<dbReference type="Gene3D" id="3.30.160.110">
    <property type="entry name" value="Siroheme synthase, domain 2"/>
    <property type="match status" value="1"/>
</dbReference>
<keyword evidence="8" id="KW-0808">Transferase</keyword>
<feature type="region of interest" description="Disordered" evidence="7">
    <location>
        <begin position="245"/>
        <end position="266"/>
    </location>
</feature>
<keyword evidence="4" id="KW-0520">NAD</keyword>
<evidence type="ECO:0000256" key="4">
    <source>
        <dbReference type="ARBA" id="ARBA00023027"/>
    </source>
</evidence>
<dbReference type="InterPro" id="IPR035996">
    <property type="entry name" value="4pyrrol_Methylase_sf"/>
</dbReference>
<dbReference type="EC" id="1.3.1.76" evidence="2"/>
<dbReference type="OrthoDB" id="9815856at2"/>
<dbReference type="GO" id="GO:0043115">
    <property type="term" value="F:precorrin-2 dehydrogenase activity"/>
    <property type="evidence" value="ECO:0007669"/>
    <property type="project" value="UniProtKB-EC"/>
</dbReference>
<name>A0A1M7RQK9_9SPHN</name>
<dbReference type="Proteomes" id="UP000184391">
    <property type="component" value="Unassembled WGS sequence"/>
</dbReference>
<evidence type="ECO:0000256" key="6">
    <source>
        <dbReference type="ARBA" id="ARBA00047561"/>
    </source>
</evidence>
<comment type="pathway">
    <text evidence="1">Porphyrin-containing compound metabolism; siroheme biosynthesis; sirohydrochlorin from precorrin-2: step 1/1.</text>
</comment>
<dbReference type="SUPFAM" id="SSF75615">
    <property type="entry name" value="Siroheme synthase middle domains-like"/>
    <property type="match status" value="1"/>
</dbReference>
<dbReference type="InterPro" id="IPR006367">
    <property type="entry name" value="Sirohaem_synthase_N"/>
</dbReference>
<evidence type="ECO:0000313" key="8">
    <source>
        <dbReference type="EMBL" id="SHN48338.1"/>
    </source>
</evidence>
<comment type="catalytic activity">
    <reaction evidence="6">
        <text>precorrin-2 + NAD(+) = sirohydrochlorin + NADH + 2 H(+)</text>
        <dbReference type="Rhea" id="RHEA:15613"/>
        <dbReference type="ChEBI" id="CHEBI:15378"/>
        <dbReference type="ChEBI" id="CHEBI:57540"/>
        <dbReference type="ChEBI" id="CHEBI:57945"/>
        <dbReference type="ChEBI" id="CHEBI:58351"/>
        <dbReference type="ChEBI" id="CHEBI:58827"/>
        <dbReference type="EC" id="1.3.1.76"/>
    </reaction>
</comment>
<dbReference type="GO" id="GO:0004325">
    <property type="term" value="F:ferrochelatase activity"/>
    <property type="evidence" value="ECO:0007669"/>
    <property type="project" value="InterPro"/>
</dbReference>
<dbReference type="STRING" id="198312.SAMN02745193_00080"/>
<protein>
    <recommendedName>
        <fullName evidence="2">precorrin-2 dehydrogenase</fullName>
        <ecNumber evidence="2">1.3.1.76</ecNumber>
    </recommendedName>
</protein>
<dbReference type="InterPro" id="IPR036291">
    <property type="entry name" value="NAD(P)-bd_dom_sf"/>
</dbReference>
<sequence>MSTIASLPLFHQITGQQVLVLGDGPAAEPKRRLVERAGGVVVDDLARAIDEGVRLAFIAYEDAKACEVAAINARCAGMLVNVVDRPELCDFTTPSILDRDPLLVAIGTGGASAGLAKHVRLRLERVLPQSLGLLARALETARPVLRKRFPDGADRRRAVDAGLREGGALDPFAPDAHAKVPDWAMGTAGQPEAGMVEIVLTSPDPEDLTLRQVRLLGEADVLLIDGAVPPEILARARADAARQVWDGPTQGGPAPTGEPDRPGLTVRLRYCPPT</sequence>
<dbReference type="Gene3D" id="3.40.1010.10">
    <property type="entry name" value="Cobalt-precorrin-4 Transmethylase, Domain 1"/>
    <property type="match status" value="1"/>
</dbReference>
<dbReference type="GO" id="GO:0008168">
    <property type="term" value="F:methyltransferase activity"/>
    <property type="evidence" value="ECO:0007669"/>
    <property type="project" value="UniProtKB-KW"/>
</dbReference>
<proteinExistence type="predicted"/>
<reference evidence="9" key="1">
    <citation type="submission" date="2016-12" db="EMBL/GenBank/DDBJ databases">
        <authorList>
            <person name="Varghese N."/>
            <person name="Submissions S."/>
        </authorList>
    </citation>
    <scope>NUCLEOTIDE SEQUENCE [LARGE SCALE GENOMIC DNA]</scope>
    <source>
        <strain evidence="9">DSM 11032</strain>
    </source>
</reference>
<dbReference type="SUPFAM" id="SSF53790">
    <property type="entry name" value="Tetrapyrrole methylase"/>
    <property type="match status" value="1"/>
</dbReference>
<dbReference type="Pfam" id="PF13241">
    <property type="entry name" value="NAD_binding_7"/>
    <property type="match status" value="1"/>
</dbReference>
<gene>
    <name evidence="8" type="ORF">SAMN02745193_00080</name>
</gene>
<dbReference type="InterPro" id="IPR014777">
    <property type="entry name" value="4pyrrole_Mease_sub1"/>
</dbReference>
<dbReference type="RefSeq" id="WP_072672691.1">
    <property type="nucleotide sequence ID" value="NZ_FRDF01000001.1"/>
</dbReference>
<dbReference type="EMBL" id="FRDF01000001">
    <property type="protein sequence ID" value="SHN48338.1"/>
    <property type="molecule type" value="Genomic_DNA"/>
</dbReference>
<evidence type="ECO:0000256" key="7">
    <source>
        <dbReference type="SAM" id="MobiDB-lite"/>
    </source>
</evidence>
<dbReference type="GO" id="GO:0032259">
    <property type="term" value="P:methylation"/>
    <property type="evidence" value="ECO:0007669"/>
    <property type="project" value="UniProtKB-KW"/>
</dbReference>
<evidence type="ECO:0000256" key="1">
    <source>
        <dbReference type="ARBA" id="ARBA00005010"/>
    </source>
</evidence>
<keyword evidence="9" id="KW-1185">Reference proteome</keyword>
<dbReference type="InterPro" id="IPR028161">
    <property type="entry name" value="Met8-like"/>
</dbReference>
<dbReference type="NCBIfam" id="TIGR01470">
    <property type="entry name" value="cysG_Nterm"/>
    <property type="match status" value="1"/>
</dbReference>
<organism evidence="8 9">
    <name type="scientific">Erythrobacter sanguineus</name>
    <dbReference type="NCBI Taxonomy" id="198312"/>
    <lineage>
        <taxon>Bacteria</taxon>
        <taxon>Pseudomonadati</taxon>
        <taxon>Pseudomonadota</taxon>
        <taxon>Alphaproteobacteria</taxon>
        <taxon>Sphingomonadales</taxon>
        <taxon>Erythrobacteraceae</taxon>
        <taxon>Erythrobacter/Porphyrobacter group</taxon>
        <taxon>Erythrobacter</taxon>
    </lineage>
</organism>
<dbReference type="UniPathway" id="UPA00262">
    <property type="reaction ID" value="UER00222"/>
</dbReference>
<dbReference type="PANTHER" id="PTHR35330">
    <property type="entry name" value="SIROHEME BIOSYNTHESIS PROTEIN MET8"/>
    <property type="match status" value="1"/>
</dbReference>
<accession>A0A1M7RQK9</accession>
<evidence type="ECO:0000256" key="2">
    <source>
        <dbReference type="ARBA" id="ARBA00012400"/>
    </source>
</evidence>
<keyword evidence="8" id="KW-0489">Methyltransferase</keyword>